<dbReference type="EMBL" id="VIWW01000001">
    <property type="protein sequence ID" value="TWG05680.1"/>
    <property type="molecule type" value="Genomic_DNA"/>
</dbReference>
<reference evidence="2 4" key="1">
    <citation type="submission" date="2019-06" db="EMBL/GenBank/DDBJ databases">
        <title>Sequencing the genomes of 1000 actinobacteria strains.</title>
        <authorList>
            <person name="Klenk H.-P."/>
        </authorList>
    </citation>
    <scope>NUCLEOTIDE SEQUENCE [LARGE SCALE GENOMIC DNA]</scope>
    <source>
        <strain evidence="2 4">DSM 42059</strain>
    </source>
</reference>
<feature type="region of interest" description="Disordered" evidence="1">
    <location>
        <begin position="1"/>
        <end position="83"/>
    </location>
</feature>
<keyword evidence="5" id="KW-1185">Reference proteome</keyword>
<reference evidence="3 5" key="2">
    <citation type="submission" date="2022-10" db="EMBL/GenBank/DDBJ databases">
        <title>The complete genomes of actinobacterial strains from the NBC collection.</title>
        <authorList>
            <person name="Joergensen T.S."/>
            <person name="Alvarez Arevalo M."/>
            <person name="Sterndorff E.B."/>
            <person name="Faurdal D."/>
            <person name="Vuksanovic O."/>
            <person name="Mourched A.-S."/>
            <person name="Charusanti P."/>
            <person name="Shaw S."/>
            <person name="Blin K."/>
            <person name="Weber T."/>
        </authorList>
    </citation>
    <scope>NUCLEOTIDE SEQUENCE [LARGE SCALE GENOMIC DNA]</scope>
    <source>
        <strain evidence="3 5">NBC 01769</strain>
    </source>
</reference>
<accession>A0A561V251</accession>
<organism evidence="2 4">
    <name type="scientific">Streptomyces brevispora</name>
    <dbReference type="NCBI Taxonomy" id="887462"/>
    <lineage>
        <taxon>Bacteria</taxon>
        <taxon>Bacillati</taxon>
        <taxon>Actinomycetota</taxon>
        <taxon>Actinomycetes</taxon>
        <taxon>Kitasatosporales</taxon>
        <taxon>Streptomycetaceae</taxon>
        <taxon>Streptomyces</taxon>
    </lineage>
</organism>
<feature type="compositionally biased region" description="Pro residues" evidence="1">
    <location>
        <begin position="1"/>
        <end position="11"/>
    </location>
</feature>
<dbReference type="OrthoDB" id="4333093at2"/>
<proteinExistence type="predicted"/>
<name>A0A561V251_9ACTN</name>
<feature type="compositionally biased region" description="Low complexity" evidence="1">
    <location>
        <begin position="29"/>
        <end position="49"/>
    </location>
</feature>
<evidence type="ECO:0000313" key="4">
    <source>
        <dbReference type="Proteomes" id="UP000318186"/>
    </source>
</evidence>
<feature type="compositionally biased region" description="Pro residues" evidence="1">
    <location>
        <begin position="50"/>
        <end position="78"/>
    </location>
</feature>
<evidence type="ECO:0000313" key="5">
    <source>
        <dbReference type="Proteomes" id="UP001330827"/>
    </source>
</evidence>
<evidence type="ECO:0000313" key="2">
    <source>
        <dbReference type="EMBL" id="TWG05680.1"/>
    </source>
</evidence>
<dbReference type="Proteomes" id="UP001330827">
    <property type="component" value="Chromosome"/>
</dbReference>
<evidence type="ECO:0000256" key="1">
    <source>
        <dbReference type="SAM" id="MobiDB-lite"/>
    </source>
</evidence>
<dbReference type="Proteomes" id="UP000318186">
    <property type="component" value="Unassembled WGS sequence"/>
</dbReference>
<dbReference type="RefSeq" id="WP_145765592.1">
    <property type="nucleotide sequence ID" value="NZ_CP109114.1"/>
</dbReference>
<protein>
    <submittedName>
        <fullName evidence="3">YppG family protein</fullName>
    </submittedName>
</protein>
<sequence>MTTPPPQPPQGPYGAPQGPYGAPPPPQQNPYGQPNPYAQQAPYGQQNPYAQPPAPGPQPFGHPQGPPPFGFPQGPPPPRRSRTGLIVGITVGAVVAAGSIAFGVSRLADSGVSAVGGGFPAAKYRLTVPKKLLDEEYTLLKDSSSTEGREIEKTYDPSIRDAKAVVTQYTSSAGGTLVISGLWGRIKGPEFTRDKILEGATQAKGMTIAVPAREFTPDGYGVTVSCQVVRAKDGAITSTIPMCAWGDDNTASFVAVVTPEIALRAPEKVDLERAALDTARVRAESRKPIGATEAG</sequence>
<evidence type="ECO:0000313" key="3">
    <source>
        <dbReference type="EMBL" id="WSC13321.1"/>
    </source>
</evidence>
<dbReference type="AlphaFoldDB" id="A0A561V251"/>
<dbReference type="SUPFAM" id="SSF81995">
    <property type="entry name" value="beta-sandwich domain of Sec23/24"/>
    <property type="match status" value="1"/>
</dbReference>
<dbReference type="EMBL" id="CP109114">
    <property type="protein sequence ID" value="WSC13321.1"/>
    <property type="molecule type" value="Genomic_DNA"/>
</dbReference>
<gene>
    <name evidence="2" type="ORF">FHX80_114159</name>
    <name evidence="3" type="ORF">OIE64_11105</name>
</gene>